<dbReference type="EMBL" id="QYTW02000007">
    <property type="protein sequence ID" value="RST59940.1"/>
    <property type="molecule type" value="Genomic_DNA"/>
</dbReference>
<feature type="transmembrane region" description="Helical" evidence="1">
    <location>
        <begin position="97"/>
        <end position="129"/>
    </location>
</feature>
<dbReference type="Pfam" id="PF12730">
    <property type="entry name" value="ABC2_membrane_4"/>
    <property type="match status" value="1"/>
</dbReference>
<feature type="transmembrane region" description="Helical" evidence="1">
    <location>
        <begin position="168"/>
        <end position="187"/>
    </location>
</feature>
<feature type="transmembrane region" description="Helical" evidence="1">
    <location>
        <begin position="225"/>
        <end position="246"/>
    </location>
</feature>
<evidence type="ECO:0008006" key="4">
    <source>
        <dbReference type="Google" id="ProtNLM"/>
    </source>
</evidence>
<dbReference type="Proteomes" id="UP000287296">
    <property type="component" value="Unassembled WGS sequence"/>
</dbReference>
<protein>
    <recommendedName>
        <fullName evidence="4">ABC transporter permease</fullName>
    </recommendedName>
</protein>
<keyword evidence="1" id="KW-1133">Transmembrane helix</keyword>
<dbReference type="PANTHER" id="PTHR37305">
    <property type="entry name" value="INTEGRAL MEMBRANE PROTEIN-RELATED"/>
    <property type="match status" value="1"/>
</dbReference>
<dbReference type="PANTHER" id="PTHR37305:SF1">
    <property type="entry name" value="MEMBRANE PROTEIN"/>
    <property type="match status" value="1"/>
</dbReference>
<organism evidence="2 3">
    <name type="scientific">Siminovitchia terrae</name>
    <name type="common">Bacillus terrae</name>
    <dbReference type="NCBI Taxonomy" id="1914933"/>
    <lineage>
        <taxon>Bacteria</taxon>
        <taxon>Bacillati</taxon>
        <taxon>Bacillota</taxon>
        <taxon>Bacilli</taxon>
        <taxon>Bacillales</taxon>
        <taxon>Bacillaceae</taxon>
        <taxon>Siminovitchia</taxon>
    </lineage>
</organism>
<dbReference type="CDD" id="cd21809">
    <property type="entry name" value="ABC-2_lan_permease-like"/>
    <property type="match status" value="1"/>
</dbReference>
<keyword evidence="1" id="KW-0472">Membrane</keyword>
<keyword evidence="1" id="KW-0812">Transmembrane</keyword>
<evidence type="ECO:0000313" key="2">
    <source>
        <dbReference type="EMBL" id="RST59940.1"/>
    </source>
</evidence>
<proteinExistence type="predicted"/>
<reference evidence="2 3" key="1">
    <citation type="submission" date="2018-12" db="EMBL/GenBank/DDBJ databases">
        <authorList>
            <person name="Sun L."/>
            <person name="Chen Z."/>
        </authorList>
    </citation>
    <scope>NUCLEOTIDE SEQUENCE [LARGE SCALE GENOMIC DNA]</scope>
    <source>
        <strain evidence="2 3">LMG 29736</strain>
    </source>
</reference>
<gene>
    <name evidence="2" type="ORF">D5F11_009515</name>
</gene>
<sequence>MKRKMWTLVQTDFKKMNKYVFLLPFVSCAFVLLFASLSIKYNPVDEFPWESYLLQMSTTCSIFLPISMTMICSHIANSEHRYNMWKQTFTFPLRKSGIYFAKLIECIIAEIAFFVSLMIGFIFIGFIFLETDVSLINLILKVFVSLFIAYIPIIAFQLWLSLIIKNQAFPISIGILLAIFSYTFYVFPFDIGRLLPWTFPSSVLPIQLVIDEAQNMSIIQTTNPAMYVGLSLIVGALIIFISMLHFTKRDIM</sequence>
<dbReference type="AlphaFoldDB" id="A0A429X9E8"/>
<name>A0A429X9E8_SIMTE</name>
<feature type="transmembrane region" description="Helical" evidence="1">
    <location>
        <begin position="20"/>
        <end position="41"/>
    </location>
</feature>
<evidence type="ECO:0000256" key="1">
    <source>
        <dbReference type="SAM" id="Phobius"/>
    </source>
</evidence>
<feature type="transmembrane region" description="Helical" evidence="1">
    <location>
        <begin position="53"/>
        <end position="76"/>
    </location>
</feature>
<feature type="transmembrane region" description="Helical" evidence="1">
    <location>
        <begin position="135"/>
        <end position="156"/>
    </location>
</feature>
<comment type="caution">
    <text evidence="2">The sequence shown here is derived from an EMBL/GenBank/DDBJ whole genome shotgun (WGS) entry which is preliminary data.</text>
</comment>
<evidence type="ECO:0000313" key="3">
    <source>
        <dbReference type="Proteomes" id="UP000287296"/>
    </source>
</evidence>
<accession>A0A429X9E8</accession>
<dbReference type="OrthoDB" id="3190532at2"/>